<evidence type="ECO:0000256" key="1">
    <source>
        <dbReference type="ARBA" id="ARBA00004173"/>
    </source>
</evidence>
<feature type="region of interest" description="Disordered" evidence="6">
    <location>
        <begin position="44"/>
        <end position="100"/>
    </location>
</feature>
<dbReference type="OrthoDB" id="5673at2759"/>
<evidence type="ECO:0008006" key="9">
    <source>
        <dbReference type="Google" id="ProtNLM"/>
    </source>
</evidence>
<keyword evidence="3" id="KW-0809">Transit peptide</keyword>
<evidence type="ECO:0000313" key="8">
    <source>
        <dbReference type="Proteomes" id="UP000626092"/>
    </source>
</evidence>
<dbReference type="EMBL" id="WJXA01000008">
    <property type="protein sequence ID" value="KAF7135171.1"/>
    <property type="molecule type" value="Genomic_DNA"/>
</dbReference>
<comment type="subcellular location">
    <subcellularLocation>
        <location evidence="1">Mitochondrion</location>
    </subcellularLocation>
</comment>
<dbReference type="SUPFAM" id="SSF160909">
    <property type="entry name" value="ATP12-like"/>
    <property type="match status" value="1"/>
</dbReference>
<evidence type="ECO:0000256" key="6">
    <source>
        <dbReference type="SAM" id="MobiDB-lite"/>
    </source>
</evidence>
<evidence type="ECO:0000256" key="3">
    <source>
        <dbReference type="ARBA" id="ARBA00022946"/>
    </source>
</evidence>
<accession>A0A834LDS5</accession>
<evidence type="ECO:0000256" key="5">
    <source>
        <dbReference type="ARBA" id="ARBA00023186"/>
    </source>
</evidence>
<protein>
    <recommendedName>
        <fullName evidence="9">ATP synthase mitochondrial F1 complex assembly factor 2</fullName>
    </recommendedName>
</protein>
<dbReference type="InterPro" id="IPR042272">
    <property type="entry name" value="ATP12_ATP_synth-F1-assembly_N"/>
</dbReference>
<keyword evidence="5" id="KW-0143">Chaperone</keyword>
<dbReference type="Gene3D" id="1.10.3580.10">
    <property type="entry name" value="ATP12 ATPase"/>
    <property type="match status" value="1"/>
</dbReference>
<reference evidence="7" key="1">
    <citation type="submission" date="2019-11" db="EMBL/GenBank/DDBJ databases">
        <authorList>
            <person name="Liu Y."/>
            <person name="Hou J."/>
            <person name="Li T.-Q."/>
            <person name="Guan C.-H."/>
            <person name="Wu X."/>
            <person name="Wu H.-Z."/>
            <person name="Ling F."/>
            <person name="Zhang R."/>
            <person name="Shi X.-G."/>
            <person name="Ren J.-P."/>
            <person name="Chen E.-F."/>
            <person name="Sun J.-M."/>
        </authorList>
    </citation>
    <scope>NUCLEOTIDE SEQUENCE</scope>
    <source>
        <strain evidence="7">Adult_tree_wgs_1</strain>
        <tissue evidence="7">Leaves</tissue>
    </source>
</reference>
<dbReference type="AlphaFoldDB" id="A0A834LDS5"/>
<dbReference type="InterPro" id="IPR023335">
    <property type="entry name" value="ATP12_ortho_dom_sf"/>
</dbReference>
<dbReference type="GO" id="GO:0005739">
    <property type="term" value="C:mitochondrion"/>
    <property type="evidence" value="ECO:0007669"/>
    <property type="project" value="UniProtKB-SubCell"/>
</dbReference>
<sequence length="352" mass="38998">MTNCQTFPLSVSLSPMATAALRKTLKSINPAISLRALTTPTRQFTAAAATATEKQPEPDAPSSSFTFSSDEQGSHKEKETKKDDSIHLKEARKAESQSSVTMPMSFMTGSIVGKRFYKQVTTREAEDGNGWSVMLDYRTLKTPSKRPLKCPSLALAKGIAAEWEYQQTDGIRPFTMPLMKLACTALERVPITRPKIIEYLLKKFHQDLVFCRAPGDSDLTKCVLERQVEKFTPLLKWVESEFGFKPVVYSSFFGGKQEVGLVKAIENLLKKTDDCELAAIDALAAASHSLVISIGIFQGKLQIEEAIELIRLEEDFQVDRWGLVEGGHDVDVADLRVQISSAAVFLGLSRRS</sequence>
<keyword evidence="8" id="KW-1185">Reference proteome</keyword>
<dbReference type="Pfam" id="PF07542">
    <property type="entry name" value="ATP12"/>
    <property type="match status" value="1"/>
</dbReference>
<dbReference type="Proteomes" id="UP000626092">
    <property type="component" value="Unassembled WGS sequence"/>
</dbReference>
<dbReference type="PANTHER" id="PTHR21013:SF10">
    <property type="entry name" value="ATP SYNTHASE MITOCHONDRIAL F1 COMPLEX ASSEMBLY FACTOR 2"/>
    <property type="match status" value="1"/>
</dbReference>
<feature type="compositionally biased region" description="Polar residues" evidence="6">
    <location>
        <begin position="61"/>
        <end position="71"/>
    </location>
</feature>
<evidence type="ECO:0000256" key="4">
    <source>
        <dbReference type="ARBA" id="ARBA00023128"/>
    </source>
</evidence>
<evidence type="ECO:0000256" key="2">
    <source>
        <dbReference type="ARBA" id="ARBA00008231"/>
    </source>
</evidence>
<comment type="similarity">
    <text evidence="2">Belongs to the ATP12 family.</text>
</comment>
<dbReference type="InterPro" id="IPR011419">
    <property type="entry name" value="ATP12_ATP_synth-F1-assembly"/>
</dbReference>
<name>A0A834LDS5_RHOSS</name>
<dbReference type="Gene3D" id="3.30.2180.10">
    <property type="entry name" value="ATP12-like"/>
    <property type="match status" value="1"/>
</dbReference>
<feature type="compositionally biased region" description="Basic and acidic residues" evidence="6">
    <location>
        <begin position="72"/>
        <end position="95"/>
    </location>
</feature>
<gene>
    <name evidence="7" type="ORF">RHSIM_Rhsim08G0046600</name>
</gene>
<comment type="caution">
    <text evidence="7">The sequence shown here is derived from an EMBL/GenBank/DDBJ whole genome shotgun (WGS) entry which is preliminary data.</text>
</comment>
<proteinExistence type="inferred from homology"/>
<keyword evidence="4" id="KW-0496">Mitochondrion</keyword>
<dbReference type="GO" id="GO:0033615">
    <property type="term" value="P:mitochondrial proton-transporting ATP synthase complex assembly"/>
    <property type="evidence" value="ECO:0007669"/>
    <property type="project" value="TreeGrafter"/>
</dbReference>
<dbReference type="PANTHER" id="PTHR21013">
    <property type="entry name" value="ATP SYNTHASE MITOCHONDRIAL F1 COMPLEX ASSEMBLY FACTOR 2/ATP12 PROTEIN, MITOCHONDRIAL PRECURSOR"/>
    <property type="match status" value="1"/>
</dbReference>
<evidence type="ECO:0000313" key="7">
    <source>
        <dbReference type="EMBL" id="KAF7135171.1"/>
    </source>
</evidence>
<organism evidence="7 8">
    <name type="scientific">Rhododendron simsii</name>
    <name type="common">Sims's rhododendron</name>
    <dbReference type="NCBI Taxonomy" id="118357"/>
    <lineage>
        <taxon>Eukaryota</taxon>
        <taxon>Viridiplantae</taxon>
        <taxon>Streptophyta</taxon>
        <taxon>Embryophyta</taxon>
        <taxon>Tracheophyta</taxon>
        <taxon>Spermatophyta</taxon>
        <taxon>Magnoliopsida</taxon>
        <taxon>eudicotyledons</taxon>
        <taxon>Gunneridae</taxon>
        <taxon>Pentapetalae</taxon>
        <taxon>asterids</taxon>
        <taxon>Ericales</taxon>
        <taxon>Ericaceae</taxon>
        <taxon>Ericoideae</taxon>
        <taxon>Rhodoreae</taxon>
        <taxon>Rhododendron</taxon>
    </lineage>
</organism>